<dbReference type="AlphaFoldDB" id="A0A5C1AQD6"/>
<proteinExistence type="predicted"/>
<name>A0A5C1AQD6_9BACT</name>
<feature type="signal peptide" evidence="1">
    <location>
        <begin position="1"/>
        <end position="21"/>
    </location>
</feature>
<accession>A0A5C1AQD6</accession>
<keyword evidence="3" id="KW-1185">Reference proteome</keyword>
<dbReference type="KEGG" id="lrs:PX52LOC_06465"/>
<dbReference type="RefSeq" id="WP_149113788.1">
    <property type="nucleotide sequence ID" value="NZ_CP042425.1"/>
</dbReference>
<keyword evidence="1" id="KW-0732">Signal</keyword>
<dbReference type="OrthoDB" id="260790at2"/>
<protein>
    <submittedName>
        <fullName evidence="2">RES domain-containing protein</fullName>
    </submittedName>
</protein>
<evidence type="ECO:0000256" key="1">
    <source>
        <dbReference type="SAM" id="SignalP"/>
    </source>
</evidence>
<reference evidence="3" key="1">
    <citation type="submission" date="2019-08" db="EMBL/GenBank/DDBJ databases">
        <title>Limnoglobus roseus gen. nov., sp. nov., a novel freshwater planctomycete with a giant genome from the family Gemmataceae.</title>
        <authorList>
            <person name="Kulichevskaya I.S."/>
            <person name="Naumoff D.G."/>
            <person name="Miroshnikov K."/>
            <person name="Ivanova A."/>
            <person name="Philippov D.A."/>
            <person name="Hakobyan A."/>
            <person name="Rijpstra I.C."/>
            <person name="Sinninghe Damste J.S."/>
            <person name="Liesack W."/>
            <person name="Dedysh S.N."/>
        </authorList>
    </citation>
    <scope>NUCLEOTIDE SEQUENCE [LARGE SCALE GENOMIC DNA]</scope>
    <source>
        <strain evidence="3">PX52</strain>
    </source>
</reference>
<feature type="chain" id="PRO_5022778032" evidence="1">
    <location>
        <begin position="22"/>
        <end position="412"/>
    </location>
</feature>
<dbReference type="Proteomes" id="UP000324974">
    <property type="component" value="Chromosome"/>
</dbReference>
<gene>
    <name evidence="2" type="ORF">PX52LOC_06465</name>
</gene>
<dbReference type="EMBL" id="CP042425">
    <property type="protein sequence ID" value="QEL19394.1"/>
    <property type="molecule type" value="Genomic_DNA"/>
</dbReference>
<evidence type="ECO:0000313" key="3">
    <source>
        <dbReference type="Proteomes" id="UP000324974"/>
    </source>
</evidence>
<sequence>MRNRFAVALLALTLALGTARACPFCSVQGQTLAGEVNQADLIVLGTLKNAKQDPNDITKGTTELSIDSIVKDHPFLKGKKTLILPRYIRIDPAAANAQTLVFCGLYSTATDTAAAAVGSTAVLVNFDRYQLDPYRGDELEKDSKLPQYLKGAFAVREKDVVSRLCYFFDYLDSPESKIATDAFLEFANADYKDVQAASAKLNMDKLLGWLEDKQTPASRFGLYGMILGHSKKPAHAAALRAILDDPKKQYTSGLDGVLAGYIMLDTKAGWPFLMDILTDEKKDFQVRYAGLRVLRFFWDNRPDVVTHDKIVEGMKVLVAQSDIADLPIEDLRKWDRTDVTAWVLENGQKESHKQIPIVRRAVLRFALTVEGKSEAAKAFVHQSEKDDAERVKLVREMLADEKPKPAEATTMK</sequence>
<organism evidence="2 3">
    <name type="scientific">Limnoglobus roseus</name>
    <dbReference type="NCBI Taxonomy" id="2598579"/>
    <lineage>
        <taxon>Bacteria</taxon>
        <taxon>Pseudomonadati</taxon>
        <taxon>Planctomycetota</taxon>
        <taxon>Planctomycetia</taxon>
        <taxon>Gemmatales</taxon>
        <taxon>Gemmataceae</taxon>
        <taxon>Limnoglobus</taxon>
    </lineage>
</organism>
<evidence type="ECO:0000313" key="2">
    <source>
        <dbReference type="EMBL" id="QEL19394.1"/>
    </source>
</evidence>